<comment type="subcellular location">
    <subcellularLocation>
        <location evidence="1">Membrane</location>
        <topology evidence="1">Multi-pass membrane protein</topology>
    </subcellularLocation>
</comment>
<feature type="transmembrane region" description="Helical" evidence="5">
    <location>
        <begin position="177"/>
        <end position="201"/>
    </location>
</feature>
<evidence type="ECO:0000256" key="1">
    <source>
        <dbReference type="ARBA" id="ARBA00004141"/>
    </source>
</evidence>
<evidence type="ECO:0000256" key="3">
    <source>
        <dbReference type="ARBA" id="ARBA00022989"/>
    </source>
</evidence>
<dbReference type="GO" id="GO:0140359">
    <property type="term" value="F:ABC-type transporter activity"/>
    <property type="evidence" value="ECO:0007669"/>
    <property type="project" value="InterPro"/>
</dbReference>
<dbReference type="EMBL" id="PEBX01000017">
    <property type="protein sequence ID" value="PTQ56904.1"/>
    <property type="molecule type" value="Genomic_DNA"/>
</dbReference>
<evidence type="ECO:0000259" key="6">
    <source>
        <dbReference type="Pfam" id="PF01061"/>
    </source>
</evidence>
<feature type="transmembrane region" description="Helical" evidence="5">
    <location>
        <begin position="23"/>
        <end position="45"/>
    </location>
</feature>
<keyword evidence="4 5" id="KW-0472">Membrane</keyword>
<dbReference type="GO" id="GO:0016020">
    <property type="term" value="C:membrane"/>
    <property type="evidence" value="ECO:0007669"/>
    <property type="project" value="UniProtKB-SubCell"/>
</dbReference>
<name>A0A2R6Y2J8_9BACL</name>
<sequence>MLAEVLRVILSFFLKKRAEFRSYWIDFLVGLCIKFIFFLGTLYAMPIQDGNEAVTRIFGFSLWYLSANLVAKLGNSALEEAYLGTVEQVLSTRARKWQLLLGLIVSEIFFSLIWVSTFFGVALVIVGIPTFWSGIKQTAFIATLYGFVGLLGMVGVGLVMLGLSLRFKRVGAITEIVLYYLLVFSGFFLPPKFIPETFHFFNVMSPLAWFVKGMLNGVNEIAYAILVSALWLLLGVVILKSQWNWARRTGRLSSYV</sequence>
<dbReference type="InterPro" id="IPR013525">
    <property type="entry name" value="ABC2_TM"/>
</dbReference>
<dbReference type="AlphaFoldDB" id="A0A2R6Y2J8"/>
<feature type="transmembrane region" description="Helical" evidence="5">
    <location>
        <begin position="144"/>
        <end position="165"/>
    </location>
</feature>
<protein>
    <recommendedName>
        <fullName evidence="6">ABC-2 type transporter transmembrane domain-containing protein</fullName>
    </recommendedName>
</protein>
<feature type="domain" description="ABC-2 type transporter transmembrane" evidence="6">
    <location>
        <begin position="29"/>
        <end position="216"/>
    </location>
</feature>
<feature type="transmembrane region" description="Helical" evidence="5">
    <location>
        <begin position="221"/>
        <end position="239"/>
    </location>
</feature>
<keyword evidence="2 5" id="KW-0812">Transmembrane</keyword>
<evidence type="ECO:0000256" key="2">
    <source>
        <dbReference type="ARBA" id="ARBA00022692"/>
    </source>
</evidence>
<comment type="caution">
    <text evidence="7">The sequence shown here is derived from an EMBL/GenBank/DDBJ whole genome shotgun (WGS) entry which is preliminary data.</text>
</comment>
<dbReference type="Pfam" id="PF01061">
    <property type="entry name" value="ABC2_membrane"/>
    <property type="match status" value="1"/>
</dbReference>
<feature type="transmembrane region" description="Helical" evidence="5">
    <location>
        <begin position="57"/>
        <end position="78"/>
    </location>
</feature>
<dbReference type="Proteomes" id="UP000244338">
    <property type="component" value="Unassembled WGS sequence"/>
</dbReference>
<organism evidence="7 8">
    <name type="scientific">Candidatus Carbonibacillus altaicus</name>
    <dbReference type="NCBI Taxonomy" id="2163959"/>
    <lineage>
        <taxon>Bacteria</taxon>
        <taxon>Bacillati</taxon>
        <taxon>Bacillota</taxon>
        <taxon>Bacilli</taxon>
        <taxon>Bacillales</taxon>
        <taxon>Candidatus Carbonibacillus</taxon>
    </lineage>
</organism>
<evidence type="ECO:0000256" key="5">
    <source>
        <dbReference type="SAM" id="Phobius"/>
    </source>
</evidence>
<feature type="transmembrane region" description="Helical" evidence="5">
    <location>
        <begin position="99"/>
        <end position="132"/>
    </location>
</feature>
<reference evidence="8" key="1">
    <citation type="journal article" date="2018" name="Sci. Rep.">
        <title>Lignite coal burning seam in the remote Altai Mountains harbors a hydrogen-driven thermophilic microbial community.</title>
        <authorList>
            <person name="Kadnikov V.V."/>
            <person name="Mardanov A.V."/>
            <person name="Ivasenko D.A."/>
            <person name="Antsiferov D.V."/>
            <person name="Beletsky A.V."/>
            <person name="Karnachuk O.V."/>
            <person name="Ravin N.V."/>
        </authorList>
    </citation>
    <scope>NUCLEOTIDE SEQUENCE [LARGE SCALE GENOMIC DNA]</scope>
</reference>
<evidence type="ECO:0000313" key="8">
    <source>
        <dbReference type="Proteomes" id="UP000244338"/>
    </source>
</evidence>
<evidence type="ECO:0000256" key="4">
    <source>
        <dbReference type="ARBA" id="ARBA00023136"/>
    </source>
</evidence>
<evidence type="ECO:0000313" key="7">
    <source>
        <dbReference type="EMBL" id="PTQ56904.1"/>
    </source>
</evidence>
<gene>
    <name evidence="7" type="ORF">BSOLF_2580</name>
</gene>
<proteinExistence type="predicted"/>
<accession>A0A2R6Y2J8</accession>
<keyword evidence="3 5" id="KW-1133">Transmembrane helix</keyword>